<dbReference type="SUPFAM" id="SSF50156">
    <property type="entry name" value="PDZ domain-like"/>
    <property type="match status" value="1"/>
</dbReference>
<dbReference type="InterPro" id="IPR036034">
    <property type="entry name" value="PDZ_sf"/>
</dbReference>
<organism evidence="3 4">
    <name type="scientific">Flavobacterium celericrescens</name>
    <dbReference type="NCBI Taxonomy" id="2709780"/>
    <lineage>
        <taxon>Bacteria</taxon>
        <taxon>Pseudomonadati</taxon>
        <taxon>Bacteroidota</taxon>
        <taxon>Flavobacteriia</taxon>
        <taxon>Flavobacteriales</taxon>
        <taxon>Flavobacteriaceae</taxon>
        <taxon>Flavobacterium</taxon>
    </lineage>
</organism>
<dbReference type="PROSITE" id="PS00141">
    <property type="entry name" value="ASP_PROTEASE"/>
    <property type="match status" value="1"/>
</dbReference>
<feature type="domain" description="PDZ" evidence="2">
    <location>
        <begin position="367"/>
        <end position="422"/>
    </location>
</feature>
<keyword evidence="4" id="KW-1185">Reference proteome</keyword>
<reference evidence="3 4" key="1">
    <citation type="submission" date="2020-02" db="EMBL/GenBank/DDBJ databases">
        <authorList>
            <person name="Chen W.-M."/>
        </authorList>
    </citation>
    <scope>NUCLEOTIDE SEQUENCE [LARGE SCALE GENOMIC DNA]</scope>
    <source>
        <strain evidence="3 4">TWA-26</strain>
    </source>
</reference>
<name>A0ABX0IB18_9FLAO</name>
<comment type="caution">
    <text evidence="3">The sequence shown here is derived from an EMBL/GenBank/DDBJ whole genome shotgun (WGS) entry which is preliminary data.</text>
</comment>
<evidence type="ECO:0000313" key="4">
    <source>
        <dbReference type="Proteomes" id="UP000761423"/>
    </source>
</evidence>
<feature type="signal peptide" evidence="1">
    <location>
        <begin position="1"/>
        <end position="21"/>
    </location>
</feature>
<proteinExistence type="predicted"/>
<sequence>MRRIVQFSLMLFAITSVFAQAKWNSNKTKIKIPFELTHNLIIMNITLNDVPLNMILDTGSDRNLLFCFPEKDSLEIFNPRKVTFRGVGLGEPIEAIVSQKNNMKAKEYEDPNFEILIIDSQGVNIVNKLGVPINGIVGASFFKDFLVEIKYDTQEIILHKNKENILSKKAKKYTNNTIQLIEDKPYIDLKLGIDDRLQNFKLLIDTGLGDGLWLFENDTIKTPKLFFDDVLGRGLAGDIFGKRSRVKIIEMANYKIQEALVSFPDSISFPQHNLVKSRNGSLGGAITKRFNWFIDYQNQKVYYKKNDFFNKPFNYNMSGIELQHSGLQWIKEEIKINTSNNQLNLNELMLNDESKKYKYELKPVYEIYAIRKNSPAEKIGLKIGDRIVKINGKSSHMLTIQSISDLFQSEDGKLITIIIERLGQQLTFKFKLEKLL</sequence>
<feature type="chain" id="PRO_5045460575" evidence="1">
    <location>
        <begin position="22"/>
        <end position="436"/>
    </location>
</feature>
<dbReference type="Pfam" id="PF17820">
    <property type="entry name" value="PDZ_6"/>
    <property type="match status" value="1"/>
</dbReference>
<dbReference type="EMBL" id="JAAJBV010000003">
    <property type="protein sequence ID" value="NHM04326.1"/>
    <property type="molecule type" value="Genomic_DNA"/>
</dbReference>
<dbReference type="Gene3D" id="2.30.42.10">
    <property type="match status" value="1"/>
</dbReference>
<dbReference type="InterPro" id="IPR041489">
    <property type="entry name" value="PDZ_6"/>
</dbReference>
<protein>
    <submittedName>
        <fullName evidence="3">PDZ domain-containing protein</fullName>
    </submittedName>
</protein>
<evidence type="ECO:0000259" key="2">
    <source>
        <dbReference type="PROSITE" id="PS50106"/>
    </source>
</evidence>
<dbReference type="Proteomes" id="UP000761423">
    <property type="component" value="Unassembled WGS sequence"/>
</dbReference>
<dbReference type="Gene3D" id="2.40.70.10">
    <property type="entry name" value="Acid Proteases"/>
    <property type="match status" value="1"/>
</dbReference>
<dbReference type="RefSeq" id="WP_166236363.1">
    <property type="nucleotide sequence ID" value="NZ_JAAJBV010000003.1"/>
</dbReference>
<dbReference type="InterPro" id="IPR001969">
    <property type="entry name" value="Aspartic_peptidase_AS"/>
</dbReference>
<dbReference type="InterPro" id="IPR001478">
    <property type="entry name" value="PDZ"/>
</dbReference>
<dbReference type="InterPro" id="IPR021109">
    <property type="entry name" value="Peptidase_aspartic_dom_sf"/>
</dbReference>
<keyword evidence="1" id="KW-0732">Signal</keyword>
<accession>A0ABX0IB18</accession>
<gene>
    <name evidence="3" type="ORF">G4L40_06350</name>
</gene>
<evidence type="ECO:0000256" key="1">
    <source>
        <dbReference type="SAM" id="SignalP"/>
    </source>
</evidence>
<evidence type="ECO:0000313" key="3">
    <source>
        <dbReference type="EMBL" id="NHM04326.1"/>
    </source>
</evidence>
<dbReference type="PROSITE" id="PS50106">
    <property type="entry name" value="PDZ"/>
    <property type="match status" value="1"/>
</dbReference>